<evidence type="ECO:0000313" key="2">
    <source>
        <dbReference type="EMBL" id="MCD2114342.1"/>
    </source>
</evidence>
<keyword evidence="1" id="KW-1133">Transmembrane helix</keyword>
<name>A0AAW4XN59_RHORH</name>
<feature type="transmembrane region" description="Helical" evidence="1">
    <location>
        <begin position="62"/>
        <end position="86"/>
    </location>
</feature>
<reference evidence="2" key="1">
    <citation type="submission" date="2021-11" db="EMBL/GenBank/DDBJ databases">
        <title>Development of a sustainable strategy for remediation of hydrocarbon-contaminated territories based on the waste exchange concept.</title>
        <authorList>
            <person name="Elkin A."/>
        </authorList>
    </citation>
    <scope>NUCLEOTIDE SEQUENCE</scope>
    <source>
        <strain evidence="2">IEGM 757</strain>
    </source>
</reference>
<proteinExistence type="predicted"/>
<feature type="transmembrane region" description="Helical" evidence="1">
    <location>
        <begin position="20"/>
        <end position="50"/>
    </location>
</feature>
<gene>
    <name evidence="2" type="ORF">LQ384_24855</name>
</gene>
<protein>
    <submittedName>
        <fullName evidence="2">Uncharacterized protein</fullName>
    </submittedName>
</protein>
<sequence>MSGSSTGTGEFTAQHVRWRWLLLGAVCGAAALLAFSPVGVAAVGAALTLLGIAVFTWRGRRIGAELASAGLGILVPSAVPTLLLLLSSL</sequence>
<accession>A0AAW4XN59</accession>
<dbReference type="AlphaFoldDB" id="A0AAW4XN59"/>
<keyword evidence="1" id="KW-0812">Transmembrane</keyword>
<dbReference type="EMBL" id="JAJNCO010000019">
    <property type="protein sequence ID" value="MCD2114342.1"/>
    <property type="molecule type" value="Genomic_DNA"/>
</dbReference>
<evidence type="ECO:0000313" key="3">
    <source>
        <dbReference type="Proteomes" id="UP001198630"/>
    </source>
</evidence>
<evidence type="ECO:0000256" key="1">
    <source>
        <dbReference type="SAM" id="Phobius"/>
    </source>
</evidence>
<dbReference type="Proteomes" id="UP001198630">
    <property type="component" value="Unassembled WGS sequence"/>
</dbReference>
<dbReference type="RefSeq" id="WP_230792409.1">
    <property type="nucleotide sequence ID" value="NZ_JAJNCO010000019.1"/>
</dbReference>
<keyword evidence="1" id="KW-0472">Membrane</keyword>
<comment type="caution">
    <text evidence="2">The sequence shown here is derived from an EMBL/GenBank/DDBJ whole genome shotgun (WGS) entry which is preliminary data.</text>
</comment>
<organism evidence="2 3">
    <name type="scientific">Rhodococcus rhodochrous</name>
    <dbReference type="NCBI Taxonomy" id="1829"/>
    <lineage>
        <taxon>Bacteria</taxon>
        <taxon>Bacillati</taxon>
        <taxon>Actinomycetota</taxon>
        <taxon>Actinomycetes</taxon>
        <taxon>Mycobacteriales</taxon>
        <taxon>Nocardiaceae</taxon>
        <taxon>Rhodococcus</taxon>
    </lineage>
</organism>